<sequence>MFAVPAQAHEGHDMPPGSNEMLRAPVAAAPELEVIISDVIIPAGVQVPRHYHPGEEFLYVIEGSATQVEEGKPDQVLGTGQSYVIAPRAIHEPIGGPEGARAIVFRVHVKGQPERILVPCDNEADAAE</sequence>
<dbReference type="Pfam" id="PF07883">
    <property type="entry name" value="Cupin_2"/>
    <property type="match status" value="1"/>
</dbReference>
<dbReference type="Gene3D" id="2.60.120.10">
    <property type="entry name" value="Jelly Rolls"/>
    <property type="match status" value="1"/>
</dbReference>
<dbReference type="SUPFAM" id="SSF51182">
    <property type="entry name" value="RmlC-like cupins"/>
    <property type="match status" value="1"/>
</dbReference>
<evidence type="ECO:0000259" key="1">
    <source>
        <dbReference type="Pfam" id="PF07883"/>
    </source>
</evidence>
<evidence type="ECO:0000313" key="3">
    <source>
        <dbReference type="Proteomes" id="UP000035287"/>
    </source>
</evidence>
<dbReference type="KEGG" id="cna:AB433_14175"/>
<accession>A0A0G3XMX1</accession>
<dbReference type="AlphaFoldDB" id="A0A0G3XMX1"/>
<dbReference type="PATRIC" id="fig|1348774.3.peg.2980"/>
<proteinExistence type="predicted"/>
<name>A0A0G3XMX1_9SPHN</name>
<dbReference type="InterPro" id="IPR013096">
    <property type="entry name" value="Cupin_2"/>
</dbReference>
<dbReference type="STRING" id="1348774.AB433_14175"/>
<reference evidence="2 3" key="1">
    <citation type="submission" date="2015-06" db="EMBL/GenBank/DDBJ databases">
        <authorList>
            <person name="Zeng Y."/>
            <person name="Huang Y."/>
        </authorList>
    </citation>
    <scope>NUCLEOTIDE SEQUENCE [LARGE SCALE GENOMIC DNA]</scope>
    <source>
        <strain evidence="2 3">PQ-2</strain>
    </source>
</reference>
<organism evidence="2 3">
    <name type="scientific">Croceicoccus naphthovorans</name>
    <dbReference type="NCBI Taxonomy" id="1348774"/>
    <lineage>
        <taxon>Bacteria</taxon>
        <taxon>Pseudomonadati</taxon>
        <taxon>Pseudomonadota</taxon>
        <taxon>Alphaproteobacteria</taxon>
        <taxon>Sphingomonadales</taxon>
        <taxon>Erythrobacteraceae</taxon>
        <taxon>Croceicoccus</taxon>
    </lineage>
</organism>
<gene>
    <name evidence="2" type="ORF">AB433_14175</name>
</gene>
<evidence type="ECO:0000313" key="2">
    <source>
        <dbReference type="EMBL" id="AKM11868.1"/>
    </source>
</evidence>
<feature type="domain" description="Cupin type-2" evidence="1">
    <location>
        <begin position="39"/>
        <end position="94"/>
    </location>
</feature>
<keyword evidence="3" id="KW-1185">Reference proteome</keyword>
<dbReference type="Proteomes" id="UP000035287">
    <property type="component" value="Chromosome"/>
</dbReference>
<dbReference type="InterPro" id="IPR011051">
    <property type="entry name" value="RmlC_Cupin_sf"/>
</dbReference>
<dbReference type="EMBL" id="CP011770">
    <property type="protein sequence ID" value="AKM11868.1"/>
    <property type="molecule type" value="Genomic_DNA"/>
</dbReference>
<dbReference type="InterPro" id="IPR014710">
    <property type="entry name" value="RmlC-like_jellyroll"/>
</dbReference>
<protein>
    <submittedName>
        <fullName evidence="2">Cupin</fullName>
    </submittedName>
</protein>